<dbReference type="GO" id="GO:0008270">
    <property type="term" value="F:zinc ion binding"/>
    <property type="evidence" value="ECO:0007669"/>
    <property type="project" value="InterPro"/>
</dbReference>
<dbReference type="GO" id="GO:0008743">
    <property type="term" value="F:L-threonine 3-dehydrogenase activity"/>
    <property type="evidence" value="ECO:0007669"/>
    <property type="project" value="UniProtKB-EC"/>
</dbReference>
<proteinExistence type="inferred from homology"/>
<dbReference type="Gene3D" id="3.40.50.720">
    <property type="entry name" value="NAD(P)-binding Rossmann-like Domain"/>
    <property type="match status" value="1"/>
</dbReference>
<dbReference type="SUPFAM" id="SSF50129">
    <property type="entry name" value="GroES-like"/>
    <property type="match status" value="1"/>
</dbReference>
<feature type="domain" description="Enoyl reductase (ER)" evidence="6">
    <location>
        <begin position="12"/>
        <end position="341"/>
    </location>
</feature>
<name>A0A143QKH6_RHOFA</name>
<dbReference type="PANTHER" id="PTHR43401:SF2">
    <property type="entry name" value="L-THREONINE 3-DEHYDROGENASE"/>
    <property type="match status" value="1"/>
</dbReference>
<reference evidence="7 8" key="1">
    <citation type="journal article" date="2016" name="Genome Announc.">
        <title>Complete Genome and Plasmid Sequences for Rhodococcus fascians D188 and Draft Sequences for Rhodococcus Isolates PBTS 1 and PBTS 2.</title>
        <authorList>
            <person name="Stamler R.A."/>
            <person name="Vereecke D."/>
            <person name="Zhang Y."/>
            <person name="Schilkey F."/>
            <person name="Devitt N."/>
            <person name="Randall J.J."/>
        </authorList>
    </citation>
    <scope>NUCLEOTIDE SEQUENCE [LARGE SCALE GENOMIC DNA]</scope>
    <source>
        <strain evidence="7 8">PBTS2</strain>
    </source>
</reference>
<keyword evidence="3 5" id="KW-0862">Zinc</keyword>
<reference evidence="8" key="2">
    <citation type="submission" date="2016-04" db="EMBL/GenBank/DDBJ databases">
        <title>Complete Genome and Plasmid Sequences for Rhodococcus fascians D188 and Draft Sequences for Rhodococcus spp. Isolates PBTS 1 and PBTS 2.</title>
        <authorList>
            <person name="Stamer R."/>
            <person name="Vereecke D."/>
            <person name="Zhang Y."/>
            <person name="Schilkey F."/>
            <person name="Devitt N."/>
            <person name="Randall J."/>
        </authorList>
    </citation>
    <scope>NUCLEOTIDE SEQUENCE [LARGE SCALE GENOMIC DNA]</scope>
    <source>
        <strain evidence="8">PBTS2</strain>
    </source>
</reference>
<comment type="similarity">
    <text evidence="5">Belongs to the zinc-containing alcohol dehydrogenase family.</text>
</comment>
<evidence type="ECO:0000256" key="3">
    <source>
        <dbReference type="ARBA" id="ARBA00022833"/>
    </source>
</evidence>
<dbReference type="InterPro" id="IPR013149">
    <property type="entry name" value="ADH-like_C"/>
</dbReference>
<dbReference type="Pfam" id="PF00107">
    <property type="entry name" value="ADH_zinc_N"/>
    <property type="match status" value="1"/>
</dbReference>
<dbReference type="InterPro" id="IPR011032">
    <property type="entry name" value="GroES-like_sf"/>
</dbReference>
<evidence type="ECO:0000256" key="4">
    <source>
        <dbReference type="ARBA" id="ARBA00023002"/>
    </source>
</evidence>
<keyword evidence="4 7" id="KW-0560">Oxidoreductase</keyword>
<dbReference type="EC" id="1.1.1.103" evidence="7"/>
<dbReference type="PATRIC" id="fig|1653479.3.peg.2277"/>
<keyword evidence="2 5" id="KW-0479">Metal-binding</keyword>
<dbReference type="Proteomes" id="UP000076038">
    <property type="component" value="Chromosome"/>
</dbReference>
<dbReference type="KEGG" id="rhs:A3Q41_02248"/>
<dbReference type="SUPFAM" id="SSF51735">
    <property type="entry name" value="NAD(P)-binding Rossmann-fold domains"/>
    <property type="match status" value="1"/>
</dbReference>
<dbReference type="OrthoDB" id="9797931at2"/>
<organism evidence="7 8">
    <name type="scientific">Rhodococcoides fascians</name>
    <name type="common">Rhodococcus fascians</name>
    <dbReference type="NCBI Taxonomy" id="1828"/>
    <lineage>
        <taxon>Bacteria</taxon>
        <taxon>Bacillati</taxon>
        <taxon>Actinomycetota</taxon>
        <taxon>Actinomycetes</taxon>
        <taxon>Mycobacteriales</taxon>
        <taxon>Nocardiaceae</taxon>
        <taxon>Rhodococcoides</taxon>
    </lineage>
</organism>
<gene>
    <name evidence="7" type="primary">tdh</name>
    <name evidence="7" type="ORF">A3Q41_02248</name>
</gene>
<evidence type="ECO:0000259" key="6">
    <source>
        <dbReference type="SMART" id="SM00829"/>
    </source>
</evidence>
<dbReference type="InterPro" id="IPR050129">
    <property type="entry name" value="Zn_alcohol_dh"/>
</dbReference>
<dbReference type="InterPro" id="IPR002328">
    <property type="entry name" value="ADH_Zn_CS"/>
</dbReference>
<dbReference type="Pfam" id="PF08240">
    <property type="entry name" value="ADH_N"/>
    <property type="match status" value="1"/>
</dbReference>
<protein>
    <submittedName>
        <fullName evidence="7">L-threonine 3-dehydrogenase</fullName>
        <ecNumber evidence="7">1.1.1.103</ecNumber>
    </submittedName>
</protein>
<evidence type="ECO:0000313" key="7">
    <source>
        <dbReference type="EMBL" id="AMY23550.1"/>
    </source>
</evidence>
<dbReference type="EMBL" id="CP015220">
    <property type="protein sequence ID" value="AMY23550.1"/>
    <property type="molecule type" value="Genomic_DNA"/>
</dbReference>
<accession>A0A143QKH6</accession>
<sequence length="360" mass="38088">MRAVLKTEPAPGFDLVNDYRERDLERGHVRIEVGAVSVCGTDRETYEYGPAVRDLGLRLPVVTGHECAGTVIEAAADVSTLRVGDRVAVETHVACLTCYQCTRGNAHNCLRMDLLGLTMDGAFAERVVLPASTCFRLPDELTLETAALLEPAGSAMHAVQRSGLNLDGAHVLVSGAGPVGLAALQIARAKGAEVLVVEPNSHRAAMAVELGGSLVASGEHLVERVWERTGAAQGVDLVLECSGALPALAAGFDVVRREGTIVSVGLTNRPLELNATRQLISRGLTLRGSFGRRIWDSWTELAGLVASGSVDLSRLVSHRMELEDVETAIGMLSGDACKVVLYPQGVPAELRDSAVSLNAL</sequence>
<dbReference type="InterPro" id="IPR013154">
    <property type="entry name" value="ADH-like_N"/>
</dbReference>
<dbReference type="AlphaFoldDB" id="A0A143QKH6"/>
<dbReference type="SMART" id="SM00829">
    <property type="entry name" value="PKS_ER"/>
    <property type="match status" value="1"/>
</dbReference>
<evidence type="ECO:0000313" key="8">
    <source>
        <dbReference type="Proteomes" id="UP000076038"/>
    </source>
</evidence>
<evidence type="ECO:0000256" key="5">
    <source>
        <dbReference type="RuleBase" id="RU361277"/>
    </source>
</evidence>
<dbReference type="PROSITE" id="PS00059">
    <property type="entry name" value="ADH_ZINC"/>
    <property type="match status" value="1"/>
</dbReference>
<dbReference type="InterPro" id="IPR020843">
    <property type="entry name" value="ER"/>
</dbReference>
<dbReference type="PANTHER" id="PTHR43401">
    <property type="entry name" value="L-THREONINE 3-DEHYDROGENASE"/>
    <property type="match status" value="1"/>
</dbReference>
<dbReference type="RefSeq" id="WP_053068678.1">
    <property type="nucleotide sequence ID" value="NZ_CP015220.1"/>
</dbReference>
<evidence type="ECO:0000256" key="2">
    <source>
        <dbReference type="ARBA" id="ARBA00022723"/>
    </source>
</evidence>
<keyword evidence="8" id="KW-1185">Reference proteome</keyword>
<dbReference type="InterPro" id="IPR036291">
    <property type="entry name" value="NAD(P)-bd_dom_sf"/>
</dbReference>
<comment type="cofactor">
    <cofactor evidence="1 5">
        <name>Zn(2+)</name>
        <dbReference type="ChEBI" id="CHEBI:29105"/>
    </cofactor>
</comment>
<dbReference type="Gene3D" id="3.90.180.10">
    <property type="entry name" value="Medium-chain alcohol dehydrogenases, catalytic domain"/>
    <property type="match status" value="1"/>
</dbReference>
<evidence type="ECO:0000256" key="1">
    <source>
        <dbReference type="ARBA" id="ARBA00001947"/>
    </source>
</evidence>